<gene>
    <name evidence="2" type="ORF">B2J93_4750</name>
</gene>
<accession>A0A218Z2P4</accession>
<feature type="compositionally biased region" description="Low complexity" evidence="1">
    <location>
        <begin position="36"/>
        <end position="51"/>
    </location>
</feature>
<evidence type="ECO:0000313" key="3">
    <source>
        <dbReference type="Proteomes" id="UP000242519"/>
    </source>
</evidence>
<reference evidence="2 3" key="1">
    <citation type="submission" date="2017-04" db="EMBL/GenBank/DDBJ databases">
        <title>Draft genome sequence of Marssonina coronaria NL1: causal agent of apple blotch.</title>
        <authorList>
            <person name="Cheng Q."/>
        </authorList>
    </citation>
    <scope>NUCLEOTIDE SEQUENCE [LARGE SCALE GENOMIC DNA]</scope>
    <source>
        <strain evidence="2 3">NL1</strain>
    </source>
</reference>
<name>A0A218Z2P4_9HELO</name>
<dbReference type="EMBL" id="MZNU01000257">
    <property type="protein sequence ID" value="OWP01900.1"/>
    <property type="molecule type" value="Genomic_DNA"/>
</dbReference>
<sequence length="114" mass="12325">MFSSPYSFSTALAIPTSLPIISESSYRYTTPRTKQAASAISSPNPSFSSANRSDENNTSGTSSEQADYRIVKDGWGGPRNFMESCGRRLHSPQDIQEDKAILDGFGKLNEPVGG</sequence>
<dbReference type="InParanoid" id="A0A218Z2P4"/>
<feature type="compositionally biased region" description="Polar residues" evidence="1">
    <location>
        <begin position="56"/>
        <end position="65"/>
    </location>
</feature>
<proteinExistence type="predicted"/>
<feature type="region of interest" description="Disordered" evidence="1">
    <location>
        <begin position="31"/>
        <end position="78"/>
    </location>
</feature>
<dbReference type="Proteomes" id="UP000242519">
    <property type="component" value="Unassembled WGS sequence"/>
</dbReference>
<evidence type="ECO:0000313" key="2">
    <source>
        <dbReference type="EMBL" id="OWP01900.1"/>
    </source>
</evidence>
<evidence type="ECO:0000256" key="1">
    <source>
        <dbReference type="SAM" id="MobiDB-lite"/>
    </source>
</evidence>
<organism evidence="2 3">
    <name type="scientific">Diplocarpon coronariae</name>
    <dbReference type="NCBI Taxonomy" id="2795749"/>
    <lineage>
        <taxon>Eukaryota</taxon>
        <taxon>Fungi</taxon>
        <taxon>Dikarya</taxon>
        <taxon>Ascomycota</taxon>
        <taxon>Pezizomycotina</taxon>
        <taxon>Leotiomycetes</taxon>
        <taxon>Helotiales</taxon>
        <taxon>Drepanopezizaceae</taxon>
        <taxon>Diplocarpon</taxon>
    </lineage>
</organism>
<dbReference type="AlphaFoldDB" id="A0A218Z2P4"/>
<keyword evidence="3" id="KW-1185">Reference proteome</keyword>
<dbReference type="OrthoDB" id="4232400at2759"/>
<comment type="caution">
    <text evidence="2">The sequence shown here is derived from an EMBL/GenBank/DDBJ whole genome shotgun (WGS) entry which is preliminary data.</text>
</comment>
<protein>
    <submittedName>
        <fullName evidence="2">Uncharacterized protein</fullName>
    </submittedName>
</protein>